<name>A0A1G6WZD9_9NOCA</name>
<evidence type="ECO:0000313" key="1">
    <source>
        <dbReference type="EMBL" id="SDD70406.1"/>
    </source>
</evidence>
<dbReference type="EMBL" id="FNAB01000006">
    <property type="protein sequence ID" value="SDD70406.1"/>
    <property type="molecule type" value="Genomic_DNA"/>
</dbReference>
<proteinExistence type="predicted"/>
<dbReference type="AlphaFoldDB" id="A0A1G6WZD9"/>
<organism evidence="1 2">
    <name type="scientific">Rhodococcus tukisamuensis</name>
    <dbReference type="NCBI Taxonomy" id="168276"/>
    <lineage>
        <taxon>Bacteria</taxon>
        <taxon>Bacillati</taxon>
        <taxon>Actinomycetota</taxon>
        <taxon>Actinomycetes</taxon>
        <taxon>Mycobacteriales</taxon>
        <taxon>Nocardiaceae</taxon>
        <taxon>Rhodococcus</taxon>
    </lineage>
</organism>
<protein>
    <submittedName>
        <fullName evidence="1">Uncharacterized protein</fullName>
    </submittedName>
</protein>
<accession>A0A1G6WZD9</accession>
<sequence length="33" mass="3627">MSPMSYILFDALVPHLGPEAATHWATTFVINPV</sequence>
<gene>
    <name evidence="1" type="ORF">SAMN05444580_1069</name>
</gene>
<evidence type="ECO:0000313" key="2">
    <source>
        <dbReference type="Proteomes" id="UP000199417"/>
    </source>
</evidence>
<dbReference type="Proteomes" id="UP000199417">
    <property type="component" value="Unassembled WGS sequence"/>
</dbReference>
<reference evidence="1 2" key="1">
    <citation type="submission" date="2016-10" db="EMBL/GenBank/DDBJ databases">
        <authorList>
            <person name="de Groot N.N."/>
        </authorList>
    </citation>
    <scope>NUCLEOTIDE SEQUENCE [LARGE SCALE GENOMIC DNA]</scope>
    <source>
        <strain evidence="1 2">JCM 11308</strain>
    </source>
</reference>
<keyword evidence="2" id="KW-1185">Reference proteome</keyword>